<comment type="caution">
    <text evidence="3">The sequence shown here is derived from an EMBL/GenBank/DDBJ whole genome shotgun (WGS) entry which is preliminary data.</text>
</comment>
<evidence type="ECO:0000256" key="1">
    <source>
        <dbReference type="ARBA" id="ARBA00006056"/>
    </source>
</evidence>
<comment type="similarity">
    <text evidence="1">Belongs to the LDH2/MDH2 oxidoreductase family.</text>
</comment>
<dbReference type="PANTHER" id="PTHR11091:SF0">
    <property type="entry name" value="MALATE DEHYDROGENASE"/>
    <property type="match status" value="1"/>
</dbReference>
<dbReference type="EMBL" id="JAWDID010000066">
    <property type="protein sequence ID" value="MDU0343342.1"/>
    <property type="molecule type" value="Genomic_DNA"/>
</dbReference>
<dbReference type="Proteomes" id="UP001254257">
    <property type="component" value="Unassembled WGS sequence"/>
</dbReference>
<dbReference type="Pfam" id="PF02615">
    <property type="entry name" value="Ldh_2"/>
    <property type="match status" value="1"/>
</dbReference>
<dbReference type="InterPro" id="IPR043143">
    <property type="entry name" value="Mal/L-sulf/L-lact_DH-like_NADP"/>
</dbReference>
<proteinExistence type="inferred from homology"/>
<keyword evidence="2" id="KW-0560">Oxidoreductase</keyword>
<evidence type="ECO:0000313" key="4">
    <source>
        <dbReference type="Proteomes" id="UP001254257"/>
    </source>
</evidence>
<dbReference type="InterPro" id="IPR043144">
    <property type="entry name" value="Mal/L-sulf/L-lact_DH-like_ah"/>
</dbReference>
<accession>A0ABU3SEY5</accession>
<sequence length="321" mass="32880">MTRYSLAEAEDKVAALFVGAGASAANAASVAQALIAAEADGLKGHGLSRVPTYLAMLKSGKIDGQAVPTARQPKPGVLAIDAAHGFAYPAIDLAIVELPELARRQGIVAAPIRRSNHCGAAGLHVERLAEQGLVALLFANTPGAIAPWGGAKPVFGTNPIAFAAPLAGREPLVIDMALSKVARGPIVAAKQKGESIPEGWALDAAGKPTTDPAAALAGTMVPLGDAKGATLAMMVEILAAALVGTHFAFQASSFLDDKGGPPDTGQLILAIDPASMGGNWFAERMKLLAHAIEEQDGTRLPGMRRYGLRAKAKAEGIEVDL</sequence>
<evidence type="ECO:0000313" key="3">
    <source>
        <dbReference type="EMBL" id="MDU0343342.1"/>
    </source>
</evidence>
<dbReference type="Gene3D" id="3.30.1370.60">
    <property type="entry name" value="Hypothetical oxidoreductase yiak, domain 2"/>
    <property type="match status" value="1"/>
</dbReference>
<dbReference type="InterPro" id="IPR003767">
    <property type="entry name" value="Malate/L-lactate_DH-like"/>
</dbReference>
<dbReference type="RefSeq" id="WP_316021075.1">
    <property type="nucleotide sequence ID" value="NZ_JAWDID010000066.1"/>
</dbReference>
<protein>
    <submittedName>
        <fullName evidence="3">Ldh family oxidoreductase</fullName>
    </submittedName>
</protein>
<gene>
    <name evidence="3" type="ORF">RKE40_25930</name>
</gene>
<reference evidence="3 4" key="1">
    <citation type="submission" date="2023-09" db="EMBL/GenBank/DDBJ databases">
        <title>Whole genome shotgun sequencing (WGS) of Bosea sp. ZW T0_25, isolated from stored onions (Allium cepa).</title>
        <authorList>
            <person name="Stoll D.A."/>
            <person name="Huch M."/>
        </authorList>
    </citation>
    <scope>NUCLEOTIDE SEQUENCE [LARGE SCALE GENOMIC DNA]</scope>
    <source>
        <strain evidence="3 4">ZW T0_25</strain>
    </source>
</reference>
<dbReference type="SUPFAM" id="SSF89733">
    <property type="entry name" value="L-sulfolactate dehydrogenase-like"/>
    <property type="match status" value="1"/>
</dbReference>
<dbReference type="Gene3D" id="1.10.1530.10">
    <property type="match status" value="1"/>
</dbReference>
<keyword evidence="4" id="KW-1185">Reference proteome</keyword>
<dbReference type="PANTHER" id="PTHR11091">
    <property type="entry name" value="OXIDOREDUCTASE-RELATED"/>
    <property type="match status" value="1"/>
</dbReference>
<evidence type="ECO:0000256" key="2">
    <source>
        <dbReference type="ARBA" id="ARBA00023002"/>
    </source>
</evidence>
<name>A0ABU3SEY5_9HYPH</name>
<organism evidence="3 4">
    <name type="scientific">Bosea rubneri</name>
    <dbReference type="NCBI Taxonomy" id="3075434"/>
    <lineage>
        <taxon>Bacteria</taxon>
        <taxon>Pseudomonadati</taxon>
        <taxon>Pseudomonadota</taxon>
        <taxon>Alphaproteobacteria</taxon>
        <taxon>Hyphomicrobiales</taxon>
        <taxon>Boseaceae</taxon>
        <taxon>Bosea</taxon>
    </lineage>
</organism>
<dbReference type="InterPro" id="IPR036111">
    <property type="entry name" value="Mal/L-sulfo/L-lacto_DH-like_sf"/>
</dbReference>